<organism evidence="2 3">
    <name type="scientific">Oryza sativa subsp. indica</name>
    <name type="common">Rice</name>
    <dbReference type="NCBI Taxonomy" id="39946"/>
    <lineage>
        <taxon>Eukaryota</taxon>
        <taxon>Viridiplantae</taxon>
        <taxon>Streptophyta</taxon>
        <taxon>Embryophyta</taxon>
        <taxon>Tracheophyta</taxon>
        <taxon>Spermatophyta</taxon>
        <taxon>Magnoliopsida</taxon>
        <taxon>Liliopsida</taxon>
        <taxon>Poales</taxon>
        <taxon>Poaceae</taxon>
        <taxon>BOP clade</taxon>
        <taxon>Oryzoideae</taxon>
        <taxon>Oryzeae</taxon>
        <taxon>Oryzinae</taxon>
        <taxon>Oryza</taxon>
        <taxon>Oryza sativa</taxon>
    </lineage>
</organism>
<dbReference type="AlphaFoldDB" id="A2ZBI8"/>
<reference evidence="2 3" key="1">
    <citation type="journal article" date="2005" name="PLoS Biol.">
        <title>The genomes of Oryza sativa: a history of duplications.</title>
        <authorList>
            <person name="Yu J."/>
            <person name="Wang J."/>
            <person name="Lin W."/>
            <person name="Li S."/>
            <person name="Li H."/>
            <person name="Zhou J."/>
            <person name="Ni P."/>
            <person name="Dong W."/>
            <person name="Hu S."/>
            <person name="Zeng C."/>
            <person name="Zhang J."/>
            <person name="Zhang Y."/>
            <person name="Li R."/>
            <person name="Xu Z."/>
            <person name="Li S."/>
            <person name="Li X."/>
            <person name="Zheng H."/>
            <person name="Cong L."/>
            <person name="Lin L."/>
            <person name="Yin J."/>
            <person name="Geng J."/>
            <person name="Li G."/>
            <person name="Shi J."/>
            <person name="Liu J."/>
            <person name="Lv H."/>
            <person name="Li J."/>
            <person name="Wang J."/>
            <person name="Deng Y."/>
            <person name="Ran L."/>
            <person name="Shi X."/>
            <person name="Wang X."/>
            <person name="Wu Q."/>
            <person name="Li C."/>
            <person name="Ren X."/>
            <person name="Wang J."/>
            <person name="Wang X."/>
            <person name="Li D."/>
            <person name="Liu D."/>
            <person name="Zhang X."/>
            <person name="Ji Z."/>
            <person name="Zhao W."/>
            <person name="Sun Y."/>
            <person name="Zhang Z."/>
            <person name="Bao J."/>
            <person name="Han Y."/>
            <person name="Dong L."/>
            <person name="Ji J."/>
            <person name="Chen P."/>
            <person name="Wu S."/>
            <person name="Liu J."/>
            <person name="Xiao Y."/>
            <person name="Bu D."/>
            <person name="Tan J."/>
            <person name="Yang L."/>
            <person name="Ye C."/>
            <person name="Zhang J."/>
            <person name="Xu J."/>
            <person name="Zhou Y."/>
            <person name="Yu Y."/>
            <person name="Zhang B."/>
            <person name="Zhuang S."/>
            <person name="Wei H."/>
            <person name="Liu B."/>
            <person name="Lei M."/>
            <person name="Yu H."/>
            <person name="Li Y."/>
            <person name="Xu H."/>
            <person name="Wei S."/>
            <person name="He X."/>
            <person name="Fang L."/>
            <person name="Zhang Z."/>
            <person name="Zhang Y."/>
            <person name="Huang X."/>
            <person name="Su Z."/>
            <person name="Tong W."/>
            <person name="Li J."/>
            <person name="Tong Z."/>
            <person name="Li S."/>
            <person name="Ye J."/>
            <person name="Wang L."/>
            <person name="Fang L."/>
            <person name="Lei T."/>
            <person name="Chen C."/>
            <person name="Chen H."/>
            <person name="Xu Z."/>
            <person name="Li H."/>
            <person name="Huang H."/>
            <person name="Zhang F."/>
            <person name="Xu H."/>
            <person name="Li N."/>
            <person name="Zhao C."/>
            <person name="Li S."/>
            <person name="Dong L."/>
            <person name="Huang Y."/>
            <person name="Li L."/>
            <person name="Xi Y."/>
            <person name="Qi Q."/>
            <person name="Li W."/>
            <person name="Zhang B."/>
            <person name="Hu W."/>
            <person name="Zhang Y."/>
            <person name="Tian X."/>
            <person name="Jiao Y."/>
            <person name="Liang X."/>
            <person name="Jin J."/>
            <person name="Gao L."/>
            <person name="Zheng W."/>
            <person name="Hao B."/>
            <person name="Liu S."/>
            <person name="Wang W."/>
            <person name="Yuan L."/>
            <person name="Cao M."/>
            <person name="McDermott J."/>
            <person name="Samudrala R."/>
            <person name="Wang J."/>
            <person name="Wong G.K."/>
            <person name="Yang H."/>
        </authorList>
    </citation>
    <scope>NUCLEOTIDE SEQUENCE [LARGE SCALE GENOMIC DNA]</scope>
    <source>
        <strain evidence="3">cv. 93-11</strain>
    </source>
</reference>
<name>A2ZBI8_ORYSI</name>
<dbReference type="Gramene" id="BGIOSGA034809-TA">
    <property type="protein sequence ID" value="BGIOSGA034809-PA"/>
    <property type="gene ID" value="BGIOSGA034809"/>
</dbReference>
<keyword evidence="1" id="KW-0732">Signal</keyword>
<accession>A2ZBI8</accession>
<dbReference type="STRING" id="39946.A2ZBI8"/>
<feature type="chain" id="PRO_5002650814" evidence="1">
    <location>
        <begin position="31"/>
        <end position="108"/>
    </location>
</feature>
<gene>
    <name evidence="2" type="ORF">OsI_35137</name>
</gene>
<protein>
    <submittedName>
        <fullName evidence="2">Uncharacterized protein</fullName>
    </submittedName>
</protein>
<dbReference type="HOGENOM" id="CLU_2201346_0_0_1"/>
<evidence type="ECO:0000256" key="1">
    <source>
        <dbReference type="SAM" id="SignalP"/>
    </source>
</evidence>
<dbReference type="Proteomes" id="UP000007015">
    <property type="component" value="Chromosome 11"/>
</dbReference>
<keyword evidence="3" id="KW-1185">Reference proteome</keyword>
<feature type="signal peptide" evidence="1">
    <location>
        <begin position="1"/>
        <end position="30"/>
    </location>
</feature>
<dbReference type="EMBL" id="CM000136">
    <property type="protein sequence ID" value="EAY79972.1"/>
    <property type="molecule type" value="Genomic_DNA"/>
</dbReference>
<sequence>MAMAMTNTALAFFLLVAAASFLSLPPPSLAVTSPYVRPKPRATLSLLKDDDDGRKPEQQIKPLVGVFNWPAARVRVRFQYGPRGNNYCKHATPLYCHGTAHDTIRRHS</sequence>
<evidence type="ECO:0000313" key="3">
    <source>
        <dbReference type="Proteomes" id="UP000007015"/>
    </source>
</evidence>
<evidence type="ECO:0000313" key="2">
    <source>
        <dbReference type="EMBL" id="EAY79972.1"/>
    </source>
</evidence>
<proteinExistence type="predicted"/>